<keyword evidence="3" id="KW-1185">Reference proteome</keyword>
<feature type="compositionally biased region" description="Basic and acidic residues" evidence="1">
    <location>
        <begin position="13"/>
        <end position="22"/>
    </location>
</feature>
<evidence type="ECO:0000256" key="1">
    <source>
        <dbReference type="SAM" id="MobiDB-lite"/>
    </source>
</evidence>
<reference evidence="2 3" key="1">
    <citation type="journal article" date="2023" name="Nat. Commun.">
        <title>Origin of minicircular mitochondrial genomes in red algae.</title>
        <authorList>
            <person name="Lee Y."/>
            <person name="Cho C.H."/>
            <person name="Lee Y.M."/>
            <person name="Park S.I."/>
            <person name="Yang J.H."/>
            <person name="West J.A."/>
            <person name="Bhattacharya D."/>
            <person name="Yoon H.S."/>
        </authorList>
    </citation>
    <scope>NUCLEOTIDE SEQUENCE [LARGE SCALE GENOMIC DNA]</scope>
    <source>
        <strain evidence="2 3">CCMP1338</strain>
        <tissue evidence="2">Whole cell</tissue>
    </source>
</reference>
<protein>
    <submittedName>
        <fullName evidence="2">Uncharacterized protein</fullName>
    </submittedName>
</protein>
<dbReference type="AlphaFoldDB" id="A0AAV8UVL2"/>
<evidence type="ECO:0000313" key="2">
    <source>
        <dbReference type="EMBL" id="KAJ8905297.1"/>
    </source>
</evidence>
<sequence>MSEGGAGSSRRAGVMEEDRPLESSDDLLEDRQQPTERAEPEESTEWVEEAVRGMDIEKWKIFQEALELVVNAASELQTIVSGFSGLEAKAAEASIQRKKEEYGIHVPKRKRGSSSSLSVGGLSSLRTEESLRSVAISSAAASTSDVEIEDRTCRRRRRVQESVVQDAAEQDELHSDRNSAEEERETVEELPSKMLAKAFARNAESEKWRTQALSLVEKSLPLEVLLDPSSHFSKLSYRI</sequence>
<feature type="compositionally biased region" description="Basic and acidic residues" evidence="1">
    <location>
        <begin position="29"/>
        <end position="40"/>
    </location>
</feature>
<gene>
    <name evidence="2" type="ORF">NDN08_001804</name>
</gene>
<feature type="region of interest" description="Disordered" evidence="1">
    <location>
        <begin position="157"/>
        <end position="189"/>
    </location>
</feature>
<feature type="compositionally biased region" description="Basic and acidic residues" evidence="1">
    <location>
        <begin position="171"/>
        <end position="181"/>
    </location>
</feature>
<dbReference type="EMBL" id="JAMWBK010000005">
    <property type="protein sequence ID" value="KAJ8905297.1"/>
    <property type="molecule type" value="Genomic_DNA"/>
</dbReference>
<evidence type="ECO:0000313" key="3">
    <source>
        <dbReference type="Proteomes" id="UP001157974"/>
    </source>
</evidence>
<comment type="caution">
    <text evidence="2">The sequence shown here is derived from an EMBL/GenBank/DDBJ whole genome shotgun (WGS) entry which is preliminary data.</text>
</comment>
<name>A0AAV8UVL2_9RHOD</name>
<dbReference type="Proteomes" id="UP001157974">
    <property type="component" value="Unassembled WGS sequence"/>
</dbReference>
<proteinExistence type="predicted"/>
<accession>A0AAV8UVL2</accession>
<organism evidence="2 3">
    <name type="scientific">Rhodosorus marinus</name>
    <dbReference type="NCBI Taxonomy" id="101924"/>
    <lineage>
        <taxon>Eukaryota</taxon>
        <taxon>Rhodophyta</taxon>
        <taxon>Stylonematophyceae</taxon>
        <taxon>Stylonematales</taxon>
        <taxon>Stylonemataceae</taxon>
        <taxon>Rhodosorus</taxon>
    </lineage>
</organism>
<feature type="region of interest" description="Disordered" evidence="1">
    <location>
        <begin position="1"/>
        <end position="47"/>
    </location>
</feature>